<protein>
    <recommendedName>
        <fullName evidence="4">ATP-grasp target RiPP</fullName>
    </recommendedName>
</protein>
<dbReference type="EMBL" id="CP118615">
    <property type="protein sequence ID" value="WDZ84402.1"/>
    <property type="molecule type" value="Genomic_DNA"/>
</dbReference>
<sequence length="60" mass="6301">MVYVRLNAEWTDGDGVVHDAGDTVDVDAVTLADLQAQGIVTDPTKSDAGTEWVGPTSDKP</sequence>
<keyword evidence="3" id="KW-1185">Reference proteome</keyword>
<organism evidence="2 3">
    <name type="scientific">Micromonospora cathayae</name>
    <dbReference type="NCBI Taxonomy" id="3028804"/>
    <lineage>
        <taxon>Bacteria</taxon>
        <taxon>Bacillati</taxon>
        <taxon>Actinomycetota</taxon>
        <taxon>Actinomycetes</taxon>
        <taxon>Micromonosporales</taxon>
        <taxon>Micromonosporaceae</taxon>
        <taxon>Micromonospora</taxon>
    </lineage>
</organism>
<feature type="region of interest" description="Disordered" evidence="1">
    <location>
        <begin position="41"/>
        <end position="60"/>
    </location>
</feature>
<evidence type="ECO:0008006" key="4">
    <source>
        <dbReference type="Google" id="ProtNLM"/>
    </source>
</evidence>
<proteinExistence type="predicted"/>
<gene>
    <name evidence="2" type="ORF">PVK37_28835</name>
</gene>
<accession>A0ABY7ZQA2</accession>
<name>A0ABY7ZQA2_9ACTN</name>
<evidence type="ECO:0000313" key="2">
    <source>
        <dbReference type="EMBL" id="WDZ84402.1"/>
    </source>
</evidence>
<dbReference type="RefSeq" id="WP_275030963.1">
    <property type="nucleotide sequence ID" value="NZ_CP118615.1"/>
</dbReference>
<evidence type="ECO:0000313" key="3">
    <source>
        <dbReference type="Proteomes" id="UP001219605"/>
    </source>
</evidence>
<evidence type="ECO:0000256" key="1">
    <source>
        <dbReference type="SAM" id="MobiDB-lite"/>
    </source>
</evidence>
<dbReference type="Proteomes" id="UP001219605">
    <property type="component" value="Chromosome"/>
</dbReference>
<reference evidence="2 3" key="1">
    <citation type="submission" date="2023-02" db="EMBL/GenBank/DDBJ databases">
        <authorList>
            <person name="Mo P."/>
        </authorList>
    </citation>
    <scope>NUCLEOTIDE SEQUENCE [LARGE SCALE GENOMIC DNA]</scope>
    <source>
        <strain evidence="2 3">HUAS 3</strain>
    </source>
</reference>